<dbReference type="Proteomes" id="UP000001574">
    <property type="component" value="Chromosome"/>
</dbReference>
<feature type="signal peptide" evidence="2">
    <location>
        <begin position="1"/>
        <end position="21"/>
    </location>
</feature>
<organism evidence="4 5">
    <name type="scientific">Mycobacterium avium (strain 104)</name>
    <dbReference type="NCBI Taxonomy" id="243243"/>
    <lineage>
        <taxon>Bacteria</taxon>
        <taxon>Bacillati</taxon>
        <taxon>Actinomycetota</taxon>
        <taxon>Actinomycetes</taxon>
        <taxon>Mycobacteriales</taxon>
        <taxon>Mycobacteriaceae</taxon>
        <taxon>Mycobacterium</taxon>
        <taxon>Mycobacterium avium complex (MAC)</taxon>
    </lineage>
</organism>
<feature type="domain" description="PEP-utilising enzyme mobile" evidence="3">
    <location>
        <begin position="536"/>
        <end position="606"/>
    </location>
</feature>
<gene>
    <name evidence="4" type="ordered locus">MAV_5056</name>
</gene>
<proteinExistence type="predicted"/>
<dbReference type="KEGG" id="mav:MAV_5056"/>
<reference evidence="4 5" key="1">
    <citation type="submission" date="2006-10" db="EMBL/GenBank/DDBJ databases">
        <authorList>
            <person name="Fleischmann R.D."/>
            <person name="Dodson R.J."/>
            <person name="Haft D.H."/>
            <person name="Merkel J.S."/>
            <person name="Nelson W.C."/>
            <person name="Fraser C.M."/>
        </authorList>
    </citation>
    <scope>NUCLEOTIDE SEQUENCE [LARGE SCALE GENOMIC DNA]</scope>
    <source>
        <strain evidence="4 5">104</strain>
    </source>
</reference>
<keyword evidence="2" id="KW-0732">Signal</keyword>
<dbReference type="EMBL" id="CP000479">
    <property type="protein sequence ID" value="ABK65504.1"/>
    <property type="molecule type" value="Genomic_DNA"/>
</dbReference>
<feature type="chain" id="PRO_5002604049" evidence="2">
    <location>
        <begin position="22"/>
        <end position="625"/>
    </location>
</feature>
<dbReference type="HOGENOM" id="CLU_037941_0_0_11"/>
<evidence type="ECO:0000256" key="2">
    <source>
        <dbReference type="SAM" id="SignalP"/>
    </source>
</evidence>
<dbReference type="AlphaFoldDB" id="A0A0H2ZV03"/>
<dbReference type="InterPro" id="IPR008279">
    <property type="entry name" value="PEP-util_enz_mobile_dom"/>
</dbReference>
<dbReference type="InterPro" id="IPR051549">
    <property type="entry name" value="PEP_Utilizing_Enz"/>
</dbReference>
<evidence type="ECO:0000259" key="3">
    <source>
        <dbReference type="Pfam" id="PF00391"/>
    </source>
</evidence>
<dbReference type="PANTHER" id="PTHR43615">
    <property type="entry name" value="PHOSPHOENOLPYRUVATE SYNTHASE-RELATED"/>
    <property type="match status" value="1"/>
</dbReference>
<dbReference type="InterPro" id="IPR036637">
    <property type="entry name" value="Phosphohistidine_dom_sf"/>
</dbReference>
<evidence type="ECO:0000256" key="1">
    <source>
        <dbReference type="SAM" id="MobiDB-lite"/>
    </source>
</evidence>
<dbReference type="GO" id="GO:0016772">
    <property type="term" value="F:transferase activity, transferring phosphorus-containing groups"/>
    <property type="evidence" value="ECO:0007669"/>
    <property type="project" value="InterPro"/>
</dbReference>
<dbReference type="Pfam" id="PF00391">
    <property type="entry name" value="PEP-utilizers"/>
    <property type="match status" value="1"/>
</dbReference>
<feature type="region of interest" description="Disordered" evidence="1">
    <location>
        <begin position="358"/>
        <end position="384"/>
    </location>
</feature>
<dbReference type="Gene3D" id="3.50.30.10">
    <property type="entry name" value="Phosphohistidine domain"/>
    <property type="match status" value="1"/>
</dbReference>
<sequence length="625" mass="67652">MTPRACETRRMLMASMPSASAILTAARTTASRLSPARLIRRHHLPRLAWTRPCGAATIRRRLHFLSHVQKVTGVSMRSHSAPEHNAANALHSMSPPGATWSSVNLAEAVPGVMTPLCASVWVPASELGLREPFVAMGALPVDRGGIPADPAERITNAFFGRMAVRVDFLCEMGDLIPGQSGEALSRDFFGFVPADFRSRPSARRLPFILARYPRTFAGIGRRIARLRSETDAWWRHEIAAVSRLDLRLAQRLAAEARDRFFTTLAAQAVISATVIQPVQEQLSTLCKAAGVDPAVLLRGASHEENAVLHDLWAASRGALEVDEFVKRHGYHGPGEGELETRVWREDPGAVAGLVRRYSARSDAESPDADAAEHHRRRSEAERDLMSSLGPAARVRARLVLRLARNYIPLRGTGKVAYLQSLDVLRAAARRIGSLLVEQQRLTDPDDAFYLTIDELTGAPLADAATDLRGTISERREIRAHYQSLTLPSAWTGQPEPLAPSASAETSVRSLRGIGACAGVAEGRAVVVTDPTETEIADGDILIAQTTDPSWVSLMFLSAALVVDIGGLMSHAAVMARELGIPCVMNTGTGTTALRTGDTIRVDGAAGTVEILSRNIQQSSIPERTH</sequence>
<dbReference type="PANTHER" id="PTHR43615:SF1">
    <property type="entry name" value="PPDK_N DOMAIN-CONTAINING PROTEIN"/>
    <property type="match status" value="1"/>
</dbReference>
<protein>
    <submittedName>
        <fullName evidence="4">PEP-utilizing enzyme, mobile domain protein</fullName>
    </submittedName>
</protein>
<dbReference type="SUPFAM" id="SSF52009">
    <property type="entry name" value="Phosphohistidine domain"/>
    <property type="match status" value="1"/>
</dbReference>
<accession>A0A0H2ZV03</accession>
<evidence type="ECO:0000313" key="5">
    <source>
        <dbReference type="Proteomes" id="UP000001574"/>
    </source>
</evidence>
<evidence type="ECO:0000313" key="4">
    <source>
        <dbReference type="EMBL" id="ABK65504.1"/>
    </source>
</evidence>
<name>A0A0H2ZV03_MYCA1</name>